<accession>T1F693</accession>
<dbReference type="EnsemblMetazoa" id="HelroT173002">
    <property type="protein sequence ID" value="HelroP173002"/>
    <property type="gene ID" value="HelroG173002"/>
</dbReference>
<reference evidence="2" key="3">
    <citation type="submission" date="2015-06" db="UniProtKB">
        <authorList>
            <consortium name="EnsemblMetazoa"/>
        </authorList>
    </citation>
    <scope>IDENTIFICATION</scope>
</reference>
<proteinExistence type="predicted"/>
<reference evidence="1 3" key="2">
    <citation type="journal article" date="2013" name="Nature">
        <title>Insights into bilaterian evolution from three spiralian genomes.</title>
        <authorList>
            <person name="Simakov O."/>
            <person name="Marletaz F."/>
            <person name="Cho S.J."/>
            <person name="Edsinger-Gonzales E."/>
            <person name="Havlak P."/>
            <person name="Hellsten U."/>
            <person name="Kuo D.H."/>
            <person name="Larsson T."/>
            <person name="Lv J."/>
            <person name="Arendt D."/>
            <person name="Savage R."/>
            <person name="Osoegawa K."/>
            <person name="de Jong P."/>
            <person name="Grimwood J."/>
            <person name="Chapman J.A."/>
            <person name="Shapiro H."/>
            <person name="Aerts A."/>
            <person name="Otillar R.P."/>
            <person name="Terry A.Y."/>
            <person name="Boore J.L."/>
            <person name="Grigoriev I.V."/>
            <person name="Lindberg D.R."/>
            <person name="Seaver E.C."/>
            <person name="Weisblat D.A."/>
            <person name="Putnam N.H."/>
            <person name="Rokhsar D.S."/>
        </authorList>
    </citation>
    <scope>NUCLEOTIDE SEQUENCE</scope>
</reference>
<dbReference type="EMBL" id="AMQM01004421">
    <property type="status" value="NOT_ANNOTATED_CDS"/>
    <property type="molecule type" value="Genomic_DNA"/>
</dbReference>
<dbReference type="RefSeq" id="XP_009017899.1">
    <property type="nucleotide sequence ID" value="XM_009019651.1"/>
</dbReference>
<evidence type="ECO:0000313" key="2">
    <source>
        <dbReference type="EnsemblMetazoa" id="HelroP173002"/>
    </source>
</evidence>
<dbReference type="KEGG" id="hro:HELRODRAFT_173002"/>
<dbReference type="GeneID" id="20204342"/>
<dbReference type="AlphaFoldDB" id="T1F693"/>
<dbReference type="Proteomes" id="UP000015101">
    <property type="component" value="Unassembled WGS sequence"/>
</dbReference>
<dbReference type="HOGENOM" id="CLU_1612610_0_0_1"/>
<protein>
    <submittedName>
        <fullName evidence="1 2">Uncharacterized protein</fullName>
    </submittedName>
</protein>
<name>T1F693_HELRO</name>
<reference evidence="3" key="1">
    <citation type="submission" date="2012-12" db="EMBL/GenBank/DDBJ databases">
        <authorList>
            <person name="Hellsten U."/>
            <person name="Grimwood J."/>
            <person name="Chapman J.A."/>
            <person name="Shapiro H."/>
            <person name="Aerts A."/>
            <person name="Otillar R.P."/>
            <person name="Terry A.Y."/>
            <person name="Boore J.L."/>
            <person name="Simakov O."/>
            <person name="Marletaz F."/>
            <person name="Cho S.-J."/>
            <person name="Edsinger-Gonzales E."/>
            <person name="Havlak P."/>
            <person name="Kuo D.-H."/>
            <person name="Larsson T."/>
            <person name="Lv J."/>
            <person name="Arendt D."/>
            <person name="Savage R."/>
            <person name="Osoegawa K."/>
            <person name="de Jong P."/>
            <person name="Lindberg D.R."/>
            <person name="Seaver E.C."/>
            <person name="Weisblat D.A."/>
            <person name="Putnam N.H."/>
            <person name="Grigoriev I.V."/>
            <person name="Rokhsar D.S."/>
        </authorList>
    </citation>
    <scope>NUCLEOTIDE SEQUENCE</scope>
</reference>
<keyword evidence="3" id="KW-1185">Reference proteome</keyword>
<evidence type="ECO:0000313" key="1">
    <source>
        <dbReference type="EMBL" id="ESO03963.1"/>
    </source>
</evidence>
<dbReference type="InParanoid" id="T1F693"/>
<dbReference type="EMBL" id="KB096551">
    <property type="protein sequence ID" value="ESO03963.1"/>
    <property type="molecule type" value="Genomic_DNA"/>
</dbReference>
<gene>
    <name evidence="2" type="primary">20204342</name>
    <name evidence="1" type="ORF">HELRODRAFT_173002</name>
</gene>
<evidence type="ECO:0000313" key="3">
    <source>
        <dbReference type="Proteomes" id="UP000015101"/>
    </source>
</evidence>
<sequence>MLKMIQEIMIIYLHVVVEEFQVQVGVHCEINKRYKYECKCSIEFYPKMERWKLHNRSRFVSQLSLCPNLLTLYEFFALSIQSGCWYTRKAYTSQASHLITSTKLKRFRIANFAAFQCKCFDSCLSNSPIQSNTSLVVFAQVTQCKLCNTWHGFAFNNRKKCSNQT</sequence>
<organism evidence="2 3">
    <name type="scientific">Helobdella robusta</name>
    <name type="common">Californian leech</name>
    <dbReference type="NCBI Taxonomy" id="6412"/>
    <lineage>
        <taxon>Eukaryota</taxon>
        <taxon>Metazoa</taxon>
        <taxon>Spiralia</taxon>
        <taxon>Lophotrochozoa</taxon>
        <taxon>Annelida</taxon>
        <taxon>Clitellata</taxon>
        <taxon>Hirudinea</taxon>
        <taxon>Rhynchobdellida</taxon>
        <taxon>Glossiphoniidae</taxon>
        <taxon>Helobdella</taxon>
    </lineage>
</organism>
<dbReference type="CTD" id="20204342"/>